<feature type="transmembrane region" description="Helical" evidence="2">
    <location>
        <begin position="176"/>
        <end position="200"/>
    </location>
</feature>
<name>A0AAD5V6K7_9APHY</name>
<sequence length="350" mass="38899">MVDWNSPEQIAFDIAAFAKMIHVFVAIYFWEFLISLDFEYSFIKGTRKFNWPMIGAVLSTTWASTNLAIRAYVPVLIPLLALTGFGLGSMVIWSLNWWCVVPLCLLIAGQWAFTLPTSIMIQASYDPQLGCVETHILSRVISASYLYIIFVDFTGLCFCAWRLVKGMKVKTRLSSFLFRDGMVYFIAVTFINIPCAILSFSHTNPAVQAILVVPSGVVATIAASRAVRRLSNFRELPGGPAIYVTTTTNRTSGPIEFRRQDTQQISMSLNSVPHRVPLQHDGVRVQMDTFVAADSHQTEAENKKPPSLNFSGGDNGPNVIIPHASEERHNLRTNSVSQLPIWGSVLSCSV</sequence>
<keyword evidence="2" id="KW-1133">Transmembrane helix</keyword>
<evidence type="ECO:0000256" key="1">
    <source>
        <dbReference type="SAM" id="MobiDB-lite"/>
    </source>
</evidence>
<feature type="region of interest" description="Disordered" evidence="1">
    <location>
        <begin position="296"/>
        <end position="321"/>
    </location>
</feature>
<keyword evidence="2" id="KW-0812">Transmembrane</keyword>
<feature type="transmembrane region" description="Helical" evidence="2">
    <location>
        <begin position="206"/>
        <end position="227"/>
    </location>
</feature>
<feature type="transmembrane region" description="Helical" evidence="2">
    <location>
        <begin position="75"/>
        <end position="93"/>
    </location>
</feature>
<evidence type="ECO:0008006" key="5">
    <source>
        <dbReference type="Google" id="ProtNLM"/>
    </source>
</evidence>
<keyword evidence="4" id="KW-1185">Reference proteome</keyword>
<evidence type="ECO:0000313" key="3">
    <source>
        <dbReference type="EMBL" id="KAJ3487369.1"/>
    </source>
</evidence>
<feature type="transmembrane region" description="Helical" evidence="2">
    <location>
        <begin position="100"/>
        <end position="125"/>
    </location>
</feature>
<dbReference type="Proteomes" id="UP001212997">
    <property type="component" value="Unassembled WGS sequence"/>
</dbReference>
<feature type="transmembrane region" description="Helical" evidence="2">
    <location>
        <begin position="145"/>
        <end position="164"/>
    </location>
</feature>
<feature type="transmembrane region" description="Helical" evidence="2">
    <location>
        <begin position="20"/>
        <end position="38"/>
    </location>
</feature>
<accession>A0AAD5V6K7</accession>
<proteinExistence type="predicted"/>
<keyword evidence="2" id="KW-0472">Membrane</keyword>
<gene>
    <name evidence="3" type="ORF">NLI96_g3580</name>
</gene>
<dbReference type="AlphaFoldDB" id="A0AAD5V6K7"/>
<evidence type="ECO:0000256" key="2">
    <source>
        <dbReference type="SAM" id="Phobius"/>
    </source>
</evidence>
<dbReference type="EMBL" id="JANAWD010000094">
    <property type="protein sequence ID" value="KAJ3487369.1"/>
    <property type="molecule type" value="Genomic_DNA"/>
</dbReference>
<organism evidence="3 4">
    <name type="scientific">Meripilus lineatus</name>
    <dbReference type="NCBI Taxonomy" id="2056292"/>
    <lineage>
        <taxon>Eukaryota</taxon>
        <taxon>Fungi</taxon>
        <taxon>Dikarya</taxon>
        <taxon>Basidiomycota</taxon>
        <taxon>Agaricomycotina</taxon>
        <taxon>Agaricomycetes</taxon>
        <taxon>Polyporales</taxon>
        <taxon>Meripilaceae</taxon>
        <taxon>Meripilus</taxon>
    </lineage>
</organism>
<protein>
    <recommendedName>
        <fullName evidence="5">Transmembrane protein</fullName>
    </recommendedName>
</protein>
<reference evidence="3" key="1">
    <citation type="submission" date="2022-07" db="EMBL/GenBank/DDBJ databases">
        <title>Genome Sequence of Physisporinus lineatus.</title>
        <authorList>
            <person name="Buettner E."/>
        </authorList>
    </citation>
    <scope>NUCLEOTIDE SEQUENCE</scope>
    <source>
        <strain evidence="3">VT162</strain>
    </source>
</reference>
<comment type="caution">
    <text evidence="3">The sequence shown here is derived from an EMBL/GenBank/DDBJ whole genome shotgun (WGS) entry which is preliminary data.</text>
</comment>
<evidence type="ECO:0000313" key="4">
    <source>
        <dbReference type="Proteomes" id="UP001212997"/>
    </source>
</evidence>